<organism evidence="3 4">
    <name type="scientific">Scopulibacillus cellulosilyticus</name>
    <dbReference type="NCBI Taxonomy" id="2665665"/>
    <lineage>
        <taxon>Bacteria</taxon>
        <taxon>Bacillati</taxon>
        <taxon>Bacillota</taxon>
        <taxon>Bacilli</taxon>
        <taxon>Bacillales</taxon>
        <taxon>Sporolactobacillaceae</taxon>
        <taxon>Scopulibacillus</taxon>
    </lineage>
</organism>
<dbReference type="Proteomes" id="UP001596505">
    <property type="component" value="Unassembled WGS sequence"/>
</dbReference>
<evidence type="ECO:0000313" key="4">
    <source>
        <dbReference type="Proteomes" id="UP001596505"/>
    </source>
</evidence>
<dbReference type="InterPro" id="IPR035093">
    <property type="entry name" value="RelE/ParE_toxin_dom_sf"/>
</dbReference>
<dbReference type="RefSeq" id="WP_380968192.1">
    <property type="nucleotide sequence ID" value="NZ_JBHTCO010000034.1"/>
</dbReference>
<keyword evidence="2" id="KW-1277">Toxin-antitoxin system</keyword>
<dbReference type="InterPro" id="IPR007712">
    <property type="entry name" value="RelE/ParE_toxin"/>
</dbReference>
<dbReference type="Pfam" id="PF05016">
    <property type="entry name" value="ParE_toxin"/>
    <property type="match status" value="1"/>
</dbReference>
<dbReference type="PANTHER" id="PTHR35601">
    <property type="entry name" value="TOXIN RELE"/>
    <property type="match status" value="1"/>
</dbReference>
<evidence type="ECO:0000256" key="1">
    <source>
        <dbReference type="ARBA" id="ARBA00006226"/>
    </source>
</evidence>
<dbReference type="PANTHER" id="PTHR35601:SF1">
    <property type="entry name" value="TOXIN RELE"/>
    <property type="match status" value="1"/>
</dbReference>
<accession>A0ABW2Q0Y5</accession>
<evidence type="ECO:0000313" key="3">
    <source>
        <dbReference type="EMBL" id="MFC7394615.1"/>
    </source>
</evidence>
<dbReference type="EMBL" id="JBHTCO010000034">
    <property type="protein sequence ID" value="MFC7394615.1"/>
    <property type="molecule type" value="Genomic_DNA"/>
</dbReference>
<sequence>MYAMKIEKSAAKFIKRLDKSTRGRIIDALLEIQETPYTASNVKKLTNGNRFRKRVGDYRIIYRVYDDELIVSVIKVGNRGDIYKHL</sequence>
<gene>
    <name evidence="3" type="ORF">ACFQRG_16955</name>
</gene>
<evidence type="ECO:0000256" key="2">
    <source>
        <dbReference type="ARBA" id="ARBA00022649"/>
    </source>
</evidence>
<comment type="similarity">
    <text evidence="1">Belongs to the RelE toxin family.</text>
</comment>
<dbReference type="SUPFAM" id="SSF143011">
    <property type="entry name" value="RelE-like"/>
    <property type="match status" value="1"/>
</dbReference>
<name>A0ABW2Q0Y5_9BACL</name>
<comment type="caution">
    <text evidence="3">The sequence shown here is derived from an EMBL/GenBank/DDBJ whole genome shotgun (WGS) entry which is preliminary data.</text>
</comment>
<reference evidence="4" key="1">
    <citation type="journal article" date="2019" name="Int. J. Syst. Evol. Microbiol.">
        <title>The Global Catalogue of Microorganisms (GCM) 10K type strain sequencing project: providing services to taxonomists for standard genome sequencing and annotation.</title>
        <authorList>
            <consortium name="The Broad Institute Genomics Platform"/>
            <consortium name="The Broad Institute Genome Sequencing Center for Infectious Disease"/>
            <person name="Wu L."/>
            <person name="Ma J."/>
        </authorList>
    </citation>
    <scope>NUCLEOTIDE SEQUENCE [LARGE SCALE GENOMIC DNA]</scope>
    <source>
        <strain evidence="4">CGMCC 1.16305</strain>
    </source>
</reference>
<dbReference type="Gene3D" id="3.30.2310.20">
    <property type="entry name" value="RelE-like"/>
    <property type="match status" value="1"/>
</dbReference>
<protein>
    <submittedName>
        <fullName evidence="3">Type II toxin-antitoxin system RelE/ParE family toxin</fullName>
    </submittedName>
</protein>
<proteinExistence type="inferred from homology"/>
<keyword evidence="4" id="KW-1185">Reference proteome</keyword>